<name>A0AC60QHG8_IXOPE</name>
<keyword evidence="2" id="KW-1185">Reference proteome</keyword>
<proteinExistence type="predicted"/>
<organism evidence="1 2">
    <name type="scientific">Ixodes persulcatus</name>
    <name type="common">Taiga tick</name>
    <dbReference type="NCBI Taxonomy" id="34615"/>
    <lineage>
        <taxon>Eukaryota</taxon>
        <taxon>Metazoa</taxon>
        <taxon>Ecdysozoa</taxon>
        <taxon>Arthropoda</taxon>
        <taxon>Chelicerata</taxon>
        <taxon>Arachnida</taxon>
        <taxon>Acari</taxon>
        <taxon>Parasitiformes</taxon>
        <taxon>Ixodida</taxon>
        <taxon>Ixodoidea</taxon>
        <taxon>Ixodidae</taxon>
        <taxon>Ixodinae</taxon>
        <taxon>Ixodes</taxon>
    </lineage>
</organism>
<dbReference type="EMBL" id="JABSTQ010009126">
    <property type="protein sequence ID" value="KAG0432674.1"/>
    <property type="molecule type" value="Genomic_DNA"/>
</dbReference>
<evidence type="ECO:0000313" key="1">
    <source>
        <dbReference type="EMBL" id="KAG0432674.1"/>
    </source>
</evidence>
<protein>
    <submittedName>
        <fullName evidence="1">Uncharacterized protein</fullName>
    </submittedName>
</protein>
<gene>
    <name evidence="1" type="ORF">HPB47_020615</name>
</gene>
<sequence length="106" mass="12022">MLRLKHQIIDGEQNSHLDTRAIPGLDITKAFNNVKHDTVLEKLEKLGVGARTYDYIQDFLNHRRGTPQDSVLSPYLFNFAMIGLPEKLEAIADYTTSITRTIPRPG</sequence>
<dbReference type="Proteomes" id="UP000805193">
    <property type="component" value="Unassembled WGS sequence"/>
</dbReference>
<accession>A0AC60QHG8</accession>
<reference evidence="1 2" key="1">
    <citation type="journal article" date="2020" name="Cell">
        <title>Large-Scale Comparative Analyses of Tick Genomes Elucidate Their Genetic Diversity and Vector Capacities.</title>
        <authorList>
            <consortium name="Tick Genome and Microbiome Consortium (TIGMIC)"/>
            <person name="Jia N."/>
            <person name="Wang J."/>
            <person name="Shi W."/>
            <person name="Du L."/>
            <person name="Sun Y."/>
            <person name="Zhan W."/>
            <person name="Jiang J.F."/>
            <person name="Wang Q."/>
            <person name="Zhang B."/>
            <person name="Ji P."/>
            <person name="Bell-Sakyi L."/>
            <person name="Cui X.M."/>
            <person name="Yuan T.T."/>
            <person name="Jiang B.G."/>
            <person name="Yang W.F."/>
            <person name="Lam T.T."/>
            <person name="Chang Q.C."/>
            <person name="Ding S.J."/>
            <person name="Wang X.J."/>
            <person name="Zhu J.G."/>
            <person name="Ruan X.D."/>
            <person name="Zhao L."/>
            <person name="Wei J.T."/>
            <person name="Ye R.Z."/>
            <person name="Que T.C."/>
            <person name="Du C.H."/>
            <person name="Zhou Y.H."/>
            <person name="Cheng J.X."/>
            <person name="Dai P.F."/>
            <person name="Guo W.B."/>
            <person name="Han X.H."/>
            <person name="Huang E.J."/>
            <person name="Li L.F."/>
            <person name="Wei W."/>
            <person name="Gao Y.C."/>
            <person name="Liu J.Z."/>
            <person name="Shao H.Z."/>
            <person name="Wang X."/>
            <person name="Wang C.C."/>
            <person name="Yang T.C."/>
            <person name="Huo Q.B."/>
            <person name="Li W."/>
            <person name="Chen H.Y."/>
            <person name="Chen S.E."/>
            <person name="Zhou L.G."/>
            <person name="Ni X.B."/>
            <person name="Tian J.H."/>
            <person name="Sheng Y."/>
            <person name="Liu T."/>
            <person name="Pan Y.S."/>
            <person name="Xia L.Y."/>
            <person name="Li J."/>
            <person name="Zhao F."/>
            <person name="Cao W.C."/>
        </authorList>
    </citation>
    <scope>NUCLEOTIDE SEQUENCE [LARGE SCALE GENOMIC DNA]</scope>
    <source>
        <strain evidence="1">Iper-2018</strain>
    </source>
</reference>
<comment type="caution">
    <text evidence="1">The sequence shown here is derived from an EMBL/GenBank/DDBJ whole genome shotgun (WGS) entry which is preliminary data.</text>
</comment>
<evidence type="ECO:0000313" key="2">
    <source>
        <dbReference type="Proteomes" id="UP000805193"/>
    </source>
</evidence>